<sequence>NGDADGSYERKQGTSMGNLAEDRPSKRSRDNTDATSLHVLQNHDLEKENEKKIRRKREGSGERERHFDDSKEGDERHGSTRSERIKDAKHKDEKHKD</sequence>
<proteinExistence type="predicted"/>
<reference evidence="2 3" key="1">
    <citation type="journal article" date="2013" name="BMC Genomics">
        <title>The miniature genome of a carnivorous plant Genlisea aurea contains a low number of genes and short non-coding sequences.</title>
        <authorList>
            <person name="Leushkin E.V."/>
            <person name="Sutormin R.A."/>
            <person name="Nabieva E.R."/>
            <person name="Penin A.A."/>
            <person name="Kondrashov A.S."/>
            <person name="Logacheva M.D."/>
        </authorList>
    </citation>
    <scope>NUCLEOTIDE SEQUENCE [LARGE SCALE GENOMIC DNA]</scope>
</reference>
<evidence type="ECO:0000313" key="2">
    <source>
        <dbReference type="EMBL" id="EPS67737.1"/>
    </source>
</evidence>
<comment type="caution">
    <text evidence="2">The sequence shown here is derived from an EMBL/GenBank/DDBJ whole genome shotgun (WGS) entry which is preliminary data.</text>
</comment>
<name>S8E5S5_9LAMI</name>
<gene>
    <name evidence="2" type="ORF">M569_07039</name>
</gene>
<evidence type="ECO:0000313" key="3">
    <source>
        <dbReference type="Proteomes" id="UP000015453"/>
    </source>
</evidence>
<keyword evidence="3" id="KW-1185">Reference proteome</keyword>
<dbReference type="Proteomes" id="UP000015453">
    <property type="component" value="Unassembled WGS sequence"/>
</dbReference>
<feature type="compositionally biased region" description="Basic and acidic residues" evidence="1">
    <location>
        <begin position="20"/>
        <end position="32"/>
    </location>
</feature>
<feature type="non-terminal residue" evidence="2">
    <location>
        <position position="1"/>
    </location>
</feature>
<evidence type="ECO:0000256" key="1">
    <source>
        <dbReference type="SAM" id="MobiDB-lite"/>
    </source>
</evidence>
<feature type="compositionally biased region" description="Basic and acidic residues" evidence="1">
    <location>
        <begin position="58"/>
        <end position="97"/>
    </location>
</feature>
<feature type="compositionally biased region" description="Basic and acidic residues" evidence="1">
    <location>
        <begin position="41"/>
        <end position="51"/>
    </location>
</feature>
<accession>S8E5S5</accession>
<feature type="region of interest" description="Disordered" evidence="1">
    <location>
        <begin position="1"/>
        <end position="97"/>
    </location>
</feature>
<organism evidence="2 3">
    <name type="scientific">Genlisea aurea</name>
    <dbReference type="NCBI Taxonomy" id="192259"/>
    <lineage>
        <taxon>Eukaryota</taxon>
        <taxon>Viridiplantae</taxon>
        <taxon>Streptophyta</taxon>
        <taxon>Embryophyta</taxon>
        <taxon>Tracheophyta</taxon>
        <taxon>Spermatophyta</taxon>
        <taxon>Magnoliopsida</taxon>
        <taxon>eudicotyledons</taxon>
        <taxon>Gunneridae</taxon>
        <taxon>Pentapetalae</taxon>
        <taxon>asterids</taxon>
        <taxon>lamiids</taxon>
        <taxon>Lamiales</taxon>
        <taxon>Lentibulariaceae</taxon>
        <taxon>Genlisea</taxon>
    </lineage>
</organism>
<feature type="non-terminal residue" evidence="2">
    <location>
        <position position="97"/>
    </location>
</feature>
<protein>
    <submittedName>
        <fullName evidence="2">Uncharacterized protein</fullName>
    </submittedName>
</protein>
<dbReference type="EMBL" id="AUSU01002951">
    <property type="protein sequence ID" value="EPS67737.1"/>
    <property type="molecule type" value="Genomic_DNA"/>
</dbReference>
<dbReference type="AlphaFoldDB" id="S8E5S5"/>